<protein>
    <recommendedName>
        <fullName evidence="1">NYN domain-containing protein</fullName>
    </recommendedName>
</protein>
<evidence type="ECO:0000259" key="1">
    <source>
        <dbReference type="Pfam" id="PF01936"/>
    </source>
</evidence>
<dbReference type="InterPro" id="IPR021139">
    <property type="entry name" value="NYN"/>
</dbReference>
<feature type="domain" description="NYN" evidence="1">
    <location>
        <begin position="2"/>
        <end position="135"/>
    </location>
</feature>
<dbReference type="Pfam" id="PF01936">
    <property type="entry name" value="NYN"/>
    <property type="match status" value="1"/>
</dbReference>
<dbReference type="eggNOG" id="ENOG502SGTP">
    <property type="taxonomic scope" value="Eukaryota"/>
</dbReference>
<dbReference type="InParanoid" id="F0XZS7"/>
<dbReference type="GeneID" id="20229195"/>
<dbReference type="GO" id="GO:0004540">
    <property type="term" value="F:RNA nuclease activity"/>
    <property type="evidence" value="ECO:0007669"/>
    <property type="project" value="InterPro"/>
</dbReference>
<sequence>QLAILIDADNTSHNSIDLIMRETARFGTRSARRIYGDWASPQLAPWRARIAEHSLVPVQQFSHGGKNATDSALIIDAMDLLHSNRYQAFVLVSSDADFTRLATRIREHPSTVVGVGRAQTPKGFVNACNAFITIE</sequence>
<dbReference type="RefSeq" id="XP_009033566.1">
    <property type="nucleotide sequence ID" value="XM_009035318.1"/>
</dbReference>
<gene>
    <name evidence="2" type="ORF">AURANDRAFT_8184</name>
</gene>
<reference evidence="2 3" key="1">
    <citation type="journal article" date="2011" name="Proc. Natl. Acad. Sci. U.S.A.">
        <title>Niche of harmful alga Aureococcus anophagefferens revealed through ecogenomics.</title>
        <authorList>
            <person name="Gobler C.J."/>
            <person name="Berry D.L."/>
            <person name="Dyhrman S.T."/>
            <person name="Wilhelm S.W."/>
            <person name="Salamov A."/>
            <person name="Lobanov A.V."/>
            <person name="Zhang Y."/>
            <person name="Collier J.L."/>
            <person name="Wurch L.L."/>
            <person name="Kustka A.B."/>
            <person name="Dill B.D."/>
            <person name="Shah M."/>
            <person name="VerBerkmoes N.C."/>
            <person name="Kuo A."/>
            <person name="Terry A."/>
            <person name="Pangilinan J."/>
            <person name="Lindquist E.A."/>
            <person name="Lucas S."/>
            <person name="Paulsen I.T."/>
            <person name="Hattenrath-Lehmann T.K."/>
            <person name="Talmage S.C."/>
            <person name="Walker E.A."/>
            <person name="Koch F."/>
            <person name="Burson A.M."/>
            <person name="Marcoval M.A."/>
            <person name="Tang Y.Z."/>
            <person name="Lecleir G.R."/>
            <person name="Coyne K.J."/>
            <person name="Berg G.M."/>
            <person name="Bertrand E.M."/>
            <person name="Saito M.A."/>
            <person name="Gladyshev V.N."/>
            <person name="Grigoriev I.V."/>
        </authorList>
    </citation>
    <scope>NUCLEOTIDE SEQUENCE [LARGE SCALE GENOMIC DNA]</scope>
    <source>
        <strain evidence="3">CCMP 1984</strain>
    </source>
</reference>
<feature type="non-terminal residue" evidence="2">
    <location>
        <position position="1"/>
    </location>
</feature>
<keyword evidence="3" id="KW-1185">Reference proteome</keyword>
<proteinExistence type="predicted"/>
<evidence type="ECO:0000313" key="3">
    <source>
        <dbReference type="Proteomes" id="UP000002729"/>
    </source>
</evidence>
<name>F0XZS7_AURAN</name>
<dbReference type="AlphaFoldDB" id="F0XZS7"/>
<dbReference type="PANTHER" id="PTHR35811:SF1">
    <property type="entry name" value="HTH OST-TYPE DOMAIN-CONTAINING PROTEIN"/>
    <property type="match status" value="1"/>
</dbReference>
<feature type="non-terminal residue" evidence="2">
    <location>
        <position position="135"/>
    </location>
</feature>
<accession>F0XZS7</accession>
<dbReference type="EMBL" id="GL833122">
    <property type="protein sequence ID" value="EGB11395.1"/>
    <property type="molecule type" value="Genomic_DNA"/>
</dbReference>
<dbReference type="KEGG" id="aaf:AURANDRAFT_8184"/>
<organism evidence="3">
    <name type="scientific">Aureococcus anophagefferens</name>
    <name type="common">Harmful bloom alga</name>
    <dbReference type="NCBI Taxonomy" id="44056"/>
    <lineage>
        <taxon>Eukaryota</taxon>
        <taxon>Sar</taxon>
        <taxon>Stramenopiles</taxon>
        <taxon>Ochrophyta</taxon>
        <taxon>Pelagophyceae</taxon>
        <taxon>Pelagomonadales</taxon>
        <taxon>Pelagomonadaceae</taxon>
        <taxon>Aureococcus</taxon>
    </lineage>
</organism>
<dbReference type="PANTHER" id="PTHR35811">
    <property type="entry name" value="SLR1870 PROTEIN"/>
    <property type="match status" value="1"/>
</dbReference>
<dbReference type="Gene3D" id="3.40.50.1010">
    <property type="entry name" value="5'-nuclease"/>
    <property type="match status" value="1"/>
</dbReference>
<dbReference type="Proteomes" id="UP000002729">
    <property type="component" value="Unassembled WGS sequence"/>
</dbReference>
<evidence type="ECO:0000313" key="2">
    <source>
        <dbReference type="EMBL" id="EGB11395.1"/>
    </source>
</evidence>
<dbReference type="CDD" id="cd11297">
    <property type="entry name" value="PIN_LabA-like_N_1"/>
    <property type="match status" value="1"/>
</dbReference>
<dbReference type="OrthoDB" id="5205629at2759"/>